<dbReference type="EMBL" id="FLOB01000002">
    <property type="protein sequence ID" value="SBS27450.1"/>
    <property type="molecule type" value="Genomic_DNA"/>
</dbReference>
<proteinExistence type="predicted"/>
<dbReference type="RefSeq" id="WP_067013099.1">
    <property type="nucleotide sequence ID" value="NZ_FLOB01000002.1"/>
</dbReference>
<accession>A0A1A8T7Q2</accession>
<name>A0A1A8T7Q2_9GAMM</name>
<reference evidence="2 3" key="1">
    <citation type="submission" date="2016-06" db="EMBL/GenBank/DDBJ databases">
        <authorList>
            <person name="Kjaerup R.B."/>
            <person name="Dalgaard T.S."/>
            <person name="Juul-Madsen H.R."/>
        </authorList>
    </citation>
    <scope>NUCLEOTIDE SEQUENCE [LARGE SCALE GENOMIC DNA]</scope>
    <source>
        <strain evidence="2 3">CECT 8886</strain>
    </source>
</reference>
<sequence>MGELIQQGISGSLIGVTIFYLLSSLLVKQWVRIDVYQLLLSMAVAFLVAIVCEVGLGQLYYLVMGKPLWQYHVWPIHDGYTSALNFIIWPVYGFYQYCLHHVLTYKKWQLRPYWLMGLASGLDGPILEILANGFFLLFYQTFYFYYLPDDMRHYTSIQVVPLYMIMGVILTVVLKHLRERPPSWIYPIVFYSAGVVFILTG</sequence>
<keyword evidence="3" id="KW-1185">Reference proteome</keyword>
<feature type="transmembrane region" description="Helical" evidence="1">
    <location>
        <begin position="6"/>
        <end position="27"/>
    </location>
</feature>
<feature type="transmembrane region" description="Helical" evidence="1">
    <location>
        <begin position="184"/>
        <end position="200"/>
    </location>
</feature>
<keyword evidence="1" id="KW-0472">Membrane</keyword>
<keyword evidence="1" id="KW-1133">Transmembrane helix</keyword>
<dbReference type="OrthoDB" id="7059942at2"/>
<feature type="transmembrane region" description="Helical" evidence="1">
    <location>
        <begin position="158"/>
        <end position="177"/>
    </location>
</feature>
<protein>
    <submittedName>
        <fullName evidence="2">Uncharacterized protein</fullName>
    </submittedName>
</protein>
<dbReference type="AlphaFoldDB" id="A0A1A8T7Q2"/>
<feature type="transmembrane region" description="Helical" evidence="1">
    <location>
        <begin position="39"/>
        <end position="63"/>
    </location>
</feature>
<feature type="transmembrane region" description="Helical" evidence="1">
    <location>
        <begin position="126"/>
        <end position="146"/>
    </location>
</feature>
<feature type="transmembrane region" description="Helical" evidence="1">
    <location>
        <begin position="83"/>
        <end position="105"/>
    </location>
</feature>
<organism evidence="2 3">
    <name type="scientific">Marinomonas spartinae</name>
    <dbReference type="NCBI Taxonomy" id="1792290"/>
    <lineage>
        <taxon>Bacteria</taxon>
        <taxon>Pseudomonadati</taxon>
        <taxon>Pseudomonadota</taxon>
        <taxon>Gammaproteobacteria</taxon>
        <taxon>Oceanospirillales</taxon>
        <taxon>Oceanospirillaceae</taxon>
        <taxon>Marinomonas</taxon>
    </lineage>
</organism>
<keyword evidence="1" id="KW-0812">Transmembrane</keyword>
<evidence type="ECO:0000313" key="3">
    <source>
        <dbReference type="Proteomes" id="UP000092544"/>
    </source>
</evidence>
<gene>
    <name evidence="2" type="ORF">MSP8886_00852</name>
</gene>
<dbReference type="Proteomes" id="UP000092544">
    <property type="component" value="Unassembled WGS sequence"/>
</dbReference>
<evidence type="ECO:0000256" key="1">
    <source>
        <dbReference type="SAM" id="Phobius"/>
    </source>
</evidence>
<evidence type="ECO:0000313" key="2">
    <source>
        <dbReference type="EMBL" id="SBS27450.1"/>
    </source>
</evidence>